<gene>
    <name evidence="2" type="ORF">SeMB42_g04544</name>
</gene>
<evidence type="ECO:0000313" key="2">
    <source>
        <dbReference type="EMBL" id="TPX43875.1"/>
    </source>
</evidence>
<dbReference type="VEuPathDB" id="FungiDB:SeMB42_g04544"/>
<sequence>MFQTRSTTSHIYNVLTAIVLILLAALSYQVLVNNTHLSTLKINSVMPLQIPEGIVPSSSDQLVIMGAEFQTLRQTKGHYQGAEFNADADAPNGKKHHVMNQLLQQLGQPGTKGPDIVKIMGPPDEVSENAEKGLHASGAPTMPGPFMDSSKANAAPMYLIYHWRGRHDYMYFKLDKDEKVEKADWYLALE</sequence>
<dbReference type="EMBL" id="QEAN01000186">
    <property type="protein sequence ID" value="TPX43875.1"/>
    <property type="molecule type" value="Genomic_DNA"/>
</dbReference>
<protein>
    <submittedName>
        <fullName evidence="2">Uncharacterized protein</fullName>
    </submittedName>
</protein>
<comment type="caution">
    <text evidence="2">The sequence shown here is derived from an EMBL/GenBank/DDBJ whole genome shotgun (WGS) entry which is preliminary data.</text>
</comment>
<dbReference type="AlphaFoldDB" id="A0A507CXM3"/>
<name>A0A507CXM3_9FUNG</name>
<evidence type="ECO:0000256" key="1">
    <source>
        <dbReference type="SAM" id="Phobius"/>
    </source>
</evidence>
<keyword evidence="1" id="KW-1133">Transmembrane helix</keyword>
<accession>A0A507CXM3</accession>
<dbReference type="Proteomes" id="UP000317494">
    <property type="component" value="Unassembled WGS sequence"/>
</dbReference>
<reference evidence="2 3" key="1">
    <citation type="journal article" date="2019" name="Sci. Rep.">
        <title>Comparative genomics of chytrid fungi reveal insights into the obligate biotrophic and pathogenic lifestyle of Synchytrium endobioticum.</title>
        <authorList>
            <person name="van de Vossenberg B.T.L.H."/>
            <person name="Warris S."/>
            <person name="Nguyen H.D.T."/>
            <person name="van Gent-Pelzer M.P.E."/>
            <person name="Joly D.L."/>
            <person name="van de Geest H.C."/>
            <person name="Bonants P.J.M."/>
            <person name="Smith D.S."/>
            <person name="Levesque C.A."/>
            <person name="van der Lee T.A.J."/>
        </authorList>
    </citation>
    <scope>NUCLEOTIDE SEQUENCE [LARGE SCALE GENOMIC DNA]</scope>
    <source>
        <strain evidence="2 3">MB42</strain>
    </source>
</reference>
<feature type="transmembrane region" description="Helical" evidence="1">
    <location>
        <begin position="12"/>
        <end position="31"/>
    </location>
</feature>
<keyword evidence="1" id="KW-0472">Membrane</keyword>
<proteinExistence type="predicted"/>
<evidence type="ECO:0000313" key="3">
    <source>
        <dbReference type="Proteomes" id="UP000317494"/>
    </source>
</evidence>
<keyword evidence="3" id="KW-1185">Reference proteome</keyword>
<organism evidence="2 3">
    <name type="scientific">Synchytrium endobioticum</name>
    <dbReference type="NCBI Taxonomy" id="286115"/>
    <lineage>
        <taxon>Eukaryota</taxon>
        <taxon>Fungi</taxon>
        <taxon>Fungi incertae sedis</taxon>
        <taxon>Chytridiomycota</taxon>
        <taxon>Chytridiomycota incertae sedis</taxon>
        <taxon>Chytridiomycetes</taxon>
        <taxon>Synchytriales</taxon>
        <taxon>Synchytriaceae</taxon>
        <taxon>Synchytrium</taxon>
    </lineage>
</organism>
<keyword evidence="1" id="KW-0812">Transmembrane</keyword>